<gene>
    <name evidence="1" type="ORF">GCM10012284_11710</name>
</gene>
<keyword evidence="2" id="KW-1185">Reference proteome</keyword>
<proteinExistence type="predicted"/>
<dbReference type="RefSeq" id="WP_189078051.1">
    <property type="nucleotide sequence ID" value="NZ_BMMX01000002.1"/>
</dbReference>
<dbReference type="PANTHER" id="PTHR37816:SF3">
    <property type="entry name" value="MODULATES DNA TOPOLOGY"/>
    <property type="match status" value="1"/>
</dbReference>
<sequence length="172" mass="18878">MQRIAILGASGAGKTVLARTLGDLLDLPVTHLDQLRYDSDWNVIAEPDFVAAQHQLVAGTRWIADGNSLASLPVRAAAADTIIVLDPHPLVCLTGIAARRLRYRGGQHADGVYDRITLEVLTYAATYRARHLPRVQACLREHATRARVVHLRSRRAVTRYVAQVRAVGRSSS</sequence>
<protein>
    <submittedName>
        <fullName evidence="1">DNA topology modulation protein FlaR</fullName>
    </submittedName>
</protein>
<comment type="caution">
    <text evidence="1">The sequence shown here is derived from an EMBL/GenBank/DDBJ whole genome shotgun (WGS) entry which is preliminary data.</text>
</comment>
<reference evidence="1" key="1">
    <citation type="journal article" date="2014" name="Int. J. Syst. Evol. Microbiol.">
        <title>Complete genome sequence of Corynebacterium casei LMG S-19264T (=DSM 44701T), isolated from a smear-ripened cheese.</title>
        <authorList>
            <consortium name="US DOE Joint Genome Institute (JGI-PGF)"/>
            <person name="Walter F."/>
            <person name="Albersmeier A."/>
            <person name="Kalinowski J."/>
            <person name="Ruckert C."/>
        </authorList>
    </citation>
    <scope>NUCLEOTIDE SEQUENCE</scope>
    <source>
        <strain evidence="1">CGMCC 4.7299</strain>
    </source>
</reference>
<dbReference type="InterPro" id="IPR027417">
    <property type="entry name" value="P-loop_NTPase"/>
</dbReference>
<dbReference type="Proteomes" id="UP000656042">
    <property type="component" value="Unassembled WGS sequence"/>
</dbReference>
<accession>A0A8J3BUF4</accession>
<dbReference type="PANTHER" id="PTHR37816">
    <property type="entry name" value="YALI0E33011P"/>
    <property type="match status" value="1"/>
</dbReference>
<dbReference type="EMBL" id="BMMX01000002">
    <property type="protein sequence ID" value="GGK79390.1"/>
    <property type="molecule type" value="Genomic_DNA"/>
</dbReference>
<evidence type="ECO:0000313" key="1">
    <source>
        <dbReference type="EMBL" id="GGK79390.1"/>
    </source>
</evidence>
<dbReference type="Gene3D" id="3.40.50.300">
    <property type="entry name" value="P-loop containing nucleotide triphosphate hydrolases"/>
    <property type="match status" value="1"/>
</dbReference>
<name>A0A8J3BUF4_9ACTN</name>
<evidence type="ECO:0000313" key="2">
    <source>
        <dbReference type="Proteomes" id="UP000656042"/>
    </source>
</evidence>
<dbReference type="SUPFAM" id="SSF52540">
    <property type="entry name" value="P-loop containing nucleoside triphosphate hydrolases"/>
    <property type="match status" value="1"/>
</dbReference>
<organism evidence="1 2">
    <name type="scientific">Mangrovihabitans endophyticus</name>
    <dbReference type="NCBI Taxonomy" id="1751298"/>
    <lineage>
        <taxon>Bacteria</taxon>
        <taxon>Bacillati</taxon>
        <taxon>Actinomycetota</taxon>
        <taxon>Actinomycetes</taxon>
        <taxon>Micromonosporales</taxon>
        <taxon>Micromonosporaceae</taxon>
        <taxon>Mangrovihabitans</taxon>
    </lineage>
</organism>
<reference evidence="1" key="2">
    <citation type="submission" date="2020-09" db="EMBL/GenBank/DDBJ databases">
        <authorList>
            <person name="Sun Q."/>
            <person name="Zhou Y."/>
        </authorList>
    </citation>
    <scope>NUCLEOTIDE SEQUENCE</scope>
    <source>
        <strain evidence="1">CGMCC 4.7299</strain>
    </source>
</reference>
<dbReference type="InterPro" id="IPR052922">
    <property type="entry name" value="Cytidylate_Kinase-2"/>
</dbReference>
<dbReference type="AlphaFoldDB" id="A0A8J3BUF4"/>